<evidence type="ECO:0000313" key="9">
    <source>
        <dbReference type="Proteomes" id="UP001596472"/>
    </source>
</evidence>
<proteinExistence type="inferred from homology"/>
<sequence>MIPYAITLALLASPVLCAQAIRSSWLTSPSGQYARVYTTASQESSGTSVTSWKHASGTSQEVPTYAGVSEIAVTADDLYIRTSGLAFHVMGPWQGENGRPFPNYPVNIAQTARFPLSPTMEESTKTPTGLGAIGYFVDGVAMFDSRDAFSYIASEKRDARPRDRRNRGDGIWNRDAYVNESPTFDSSNAHQAGGTHHYHANPPGLRHLLGDSVDYDATSNTYRENPNGDHSPILGWAFDGIPLYGPYGYSDPMDPDSPVRRMISGYQKRDGSNGSTNLAATGRKSLPAWIIRNEPERARPLRESQYGPDLDPALYPLGQYLEDYDYLGDLGKVQGKDFDLNEYNVRFCVTPDFPEGTWAYFCCIDPHGTPVFPYNIGRYFFGKVTGGNVRSVPENRTVLFKGGPNITSEITVSKTDDESITLTWTGAEGGEYQIESSRNLDSWKVVEDATKLADGKQAELVLKKPADTHFRSVRTSLDAFDDRGFSPSSSAAPTFTALFDELPPLDEVASIGVGGLKAEITSISGDTISLSFDKSQLPPGEYPATIRHSEPGSSPREIHSTNALVIAPPRNILLLILDDWGIDSSPIDNTPQLSPGASFPAMPNLEALAERGIQFTNAYAQPVCSPTRASILTGRHPFRHGVGNPMRATLSAEELSLPEVFAKANSPYQLASFGKWHLGGGDKGPAELGGWPEFSGFLRGGVSNYYKWSKTKNGSSLGTIATYTTTDQVNDTIDFITRQQDKPWFAWVGFNAPHSPFHNPPQELQRHEEYPTDDDGQVVRAHRRDAYEASLEALDHEIGRLLKAVDLEKTNVILIGDNGTPAQVIQAPFERAHAKDTLYQGGIHVPLVIAGPDVPEAGTSDAPVHCVDLFSTILELAQINVTEANRPGEKIDSQSLVPILQGRDTGARTVVSERFSSPSSQRDGRAIISSLHPDYKLIVFGDPRTSSEHSKYEMYRISSDPNEKEPLGLPPAEGDDHFAAYEALIAIDASLKNPDSAPAKGDLSTYFIELSGTRGPRAAPRNMRMGPERITINGQVATFISRSKPNGEDDQNWIKCTAPAMPAPLKAVVTFPDNPRMPTGEPRVIDSLRTLREE</sequence>
<dbReference type="SUPFAM" id="SSF53649">
    <property type="entry name" value="Alkaline phosphatase-like"/>
    <property type="match status" value="1"/>
</dbReference>
<dbReference type="InterPro" id="IPR025924">
    <property type="entry name" value="YHYH_dom"/>
</dbReference>
<comment type="similarity">
    <text evidence="1">Belongs to the sulfatase family.</text>
</comment>
<dbReference type="InterPro" id="IPR024607">
    <property type="entry name" value="Sulfatase_CS"/>
</dbReference>
<dbReference type="InterPro" id="IPR050738">
    <property type="entry name" value="Sulfatase"/>
</dbReference>
<dbReference type="PANTHER" id="PTHR42693:SF33">
    <property type="entry name" value="ARYLSULFATASE"/>
    <property type="match status" value="1"/>
</dbReference>
<dbReference type="Proteomes" id="UP001596472">
    <property type="component" value="Unassembled WGS sequence"/>
</dbReference>
<keyword evidence="3" id="KW-0378">Hydrolase</keyword>
<dbReference type="EMBL" id="JBHTBS010000005">
    <property type="protein sequence ID" value="MFC7337802.1"/>
    <property type="molecule type" value="Genomic_DNA"/>
</dbReference>
<feature type="domain" description="YHYH" evidence="7">
    <location>
        <begin position="112"/>
        <end position="365"/>
    </location>
</feature>
<name>A0ABW2L9E1_9BACT</name>
<dbReference type="InterPro" id="IPR017850">
    <property type="entry name" value="Alkaline_phosphatase_core_sf"/>
</dbReference>
<evidence type="ECO:0000256" key="2">
    <source>
        <dbReference type="ARBA" id="ARBA00022723"/>
    </source>
</evidence>
<evidence type="ECO:0000256" key="1">
    <source>
        <dbReference type="ARBA" id="ARBA00008779"/>
    </source>
</evidence>
<feature type="domain" description="Sulfatase N-terminal" evidence="6">
    <location>
        <begin position="570"/>
        <end position="879"/>
    </location>
</feature>
<keyword evidence="9" id="KW-1185">Reference proteome</keyword>
<organism evidence="8 9">
    <name type="scientific">Haloferula chungangensis</name>
    <dbReference type="NCBI Taxonomy" id="1048331"/>
    <lineage>
        <taxon>Bacteria</taxon>
        <taxon>Pseudomonadati</taxon>
        <taxon>Verrucomicrobiota</taxon>
        <taxon>Verrucomicrobiia</taxon>
        <taxon>Verrucomicrobiales</taxon>
        <taxon>Verrucomicrobiaceae</taxon>
        <taxon>Haloferula</taxon>
    </lineage>
</organism>
<evidence type="ECO:0000313" key="8">
    <source>
        <dbReference type="EMBL" id="MFC7337802.1"/>
    </source>
</evidence>
<dbReference type="PANTHER" id="PTHR42693">
    <property type="entry name" value="ARYLSULFATASE FAMILY MEMBER"/>
    <property type="match status" value="1"/>
</dbReference>
<feature type="signal peptide" evidence="5">
    <location>
        <begin position="1"/>
        <end position="20"/>
    </location>
</feature>
<keyword evidence="5" id="KW-0732">Signal</keyword>
<keyword evidence="4" id="KW-0106">Calcium</keyword>
<dbReference type="InterPro" id="IPR000917">
    <property type="entry name" value="Sulfatase_N"/>
</dbReference>
<protein>
    <submittedName>
        <fullName evidence="8">Sulfatase-like hydrolase/transferase</fullName>
    </submittedName>
</protein>
<evidence type="ECO:0000259" key="6">
    <source>
        <dbReference type="Pfam" id="PF00884"/>
    </source>
</evidence>
<reference evidence="9" key="1">
    <citation type="journal article" date="2019" name="Int. J. Syst. Evol. Microbiol.">
        <title>The Global Catalogue of Microorganisms (GCM) 10K type strain sequencing project: providing services to taxonomists for standard genome sequencing and annotation.</title>
        <authorList>
            <consortium name="The Broad Institute Genomics Platform"/>
            <consortium name="The Broad Institute Genome Sequencing Center for Infectious Disease"/>
            <person name="Wu L."/>
            <person name="Ma J."/>
        </authorList>
    </citation>
    <scope>NUCLEOTIDE SEQUENCE [LARGE SCALE GENOMIC DNA]</scope>
    <source>
        <strain evidence="9">CGMCC 4.1467</strain>
    </source>
</reference>
<accession>A0ABW2L9E1</accession>
<dbReference type="Gene3D" id="3.40.720.10">
    <property type="entry name" value="Alkaline Phosphatase, subunit A"/>
    <property type="match status" value="1"/>
</dbReference>
<evidence type="ECO:0000259" key="7">
    <source>
        <dbReference type="Pfam" id="PF14240"/>
    </source>
</evidence>
<dbReference type="PROSITE" id="PS00523">
    <property type="entry name" value="SULFATASE_1"/>
    <property type="match status" value="1"/>
</dbReference>
<feature type="chain" id="PRO_5046753924" evidence="5">
    <location>
        <begin position="21"/>
        <end position="1094"/>
    </location>
</feature>
<dbReference type="RefSeq" id="WP_379712446.1">
    <property type="nucleotide sequence ID" value="NZ_JBHTBS010000005.1"/>
</dbReference>
<comment type="caution">
    <text evidence="8">The sequence shown here is derived from an EMBL/GenBank/DDBJ whole genome shotgun (WGS) entry which is preliminary data.</text>
</comment>
<gene>
    <name evidence="8" type="ORF">ACFQY0_11480</name>
</gene>
<evidence type="ECO:0000256" key="3">
    <source>
        <dbReference type="ARBA" id="ARBA00022801"/>
    </source>
</evidence>
<evidence type="ECO:0000256" key="5">
    <source>
        <dbReference type="SAM" id="SignalP"/>
    </source>
</evidence>
<dbReference type="Pfam" id="PF00884">
    <property type="entry name" value="Sulfatase"/>
    <property type="match status" value="1"/>
</dbReference>
<evidence type="ECO:0000256" key="4">
    <source>
        <dbReference type="ARBA" id="ARBA00022837"/>
    </source>
</evidence>
<keyword evidence="2" id="KW-0479">Metal-binding</keyword>
<dbReference type="Pfam" id="PF14240">
    <property type="entry name" value="YHYH"/>
    <property type="match status" value="1"/>
</dbReference>